<dbReference type="WBParaSite" id="RSKR_0000824200.1">
    <property type="protein sequence ID" value="RSKR_0000824200.1"/>
    <property type="gene ID" value="RSKR_0000824200"/>
</dbReference>
<organism evidence="1 2">
    <name type="scientific">Rhabditophanes sp. KR3021</name>
    <dbReference type="NCBI Taxonomy" id="114890"/>
    <lineage>
        <taxon>Eukaryota</taxon>
        <taxon>Metazoa</taxon>
        <taxon>Ecdysozoa</taxon>
        <taxon>Nematoda</taxon>
        <taxon>Chromadorea</taxon>
        <taxon>Rhabditida</taxon>
        <taxon>Tylenchina</taxon>
        <taxon>Panagrolaimomorpha</taxon>
        <taxon>Strongyloidoidea</taxon>
        <taxon>Alloionematidae</taxon>
        <taxon>Rhabditophanes</taxon>
    </lineage>
</organism>
<evidence type="ECO:0000313" key="2">
    <source>
        <dbReference type="WBParaSite" id="RSKR_0000824200.1"/>
    </source>
</evidence>
<accession>A0AC35U788</accession>
<protein>
    <submittedName>
        <fullName evidence="2">Uncharacterized protein</fullName>
    </submittedName>
</protein>
<name>A0AC35U788_9BILA</name>
<reference evidence="2" key="1">
    <citation type="submission" date="2016-11" db="UniProtKB">
        <authorList>
            <consortium name="WormBaseParasite"/>
        </authorList>
    </citation>
    <scope>IDENTIFICATION</scope>
    <source>
        <strain evidence="2">KR3021</strain>
    </source>
</reference>
<sequence>MVHSSTSKSTTPRTVCNSRKNSQYSSGLKSNRTDSSLTLASLPKIENKSGLPNEALNRWNKAERRLTIVSFPRALTDRKRKVEFEKEIREKNERERRFRKAQEGVLTLTSQIEQSGNFFDHFCLPPIIGDNSEIVNYQSTLPYVQDVNFEKRVKSFKHFCSFHNVLQSERSKFFDTYGKHIIRRRQYNELKNKLGQKERIINIFENVSSITNENELISKFNQMTNQFAVFSFKLCHIISKQETGKNVANVDMKSGEGCEKDLTQIINTNQEFPNKQKAMTLSNGNLISQESLLKIDDKIKVTCERITEEHRAIEKLTLLLNKM</sequence>
<proteinExistence type="predicted"/>
<evidence type="ECO:0000313" key="1">
    <source>
        <dbReference type="Proteomes" id="UP000095286"/>
    </source>
</evidence>
<dbReference type="Proteomes" id="UP000095286">
    <property type="component" value="Unplaced"/>
</dbReference>